<feature type="non-terminal residue" evidence="4">
    <location>
        <position position="1"/>
    </location>
</feature>
<evidence type="ECO:0000259" key="3">
    <source>
        <dbReference type="PROSITE" id="PS50969"/>
    </source>
</evidence>
<dbReference type="InterPro" id="IPR050365">
    <property type="entry name" value="TIM50"/>
</dbReference>
<accession>A0ABS2YRI3</accession>
<dbReference type="CDD" id="cd07521">
    <property type="entry name" value="HAD_FCP1-like"/>
    <property type="match status" value="1"/>
</dbReference>
<evidence type="ECO:0000256" key="1">
    <source>
        <dbReference type="ARBA" id="ARBA00022912"/>
    </source>
</evidence>
<dbReference type="PROSITE" id="PS50969">
    <property type="entry name" value="FCP1"/>
    <property type="match status" value="1"/>
</dbReference>
<reference evidence="4" key="1">
    <citation type="journal article" date="2021" name="Cell">
        <title>Tracing the genetic footprints of vertebrate landing in non-teleost ray-finned fishes.</title>
        <authorList>
            <person name="Bi X."/>
            <person name="Wang K."/>
            <person name="Yang L."/>
            <person name="Pan H."/>
            <person name="Jiang H."/>
            <person name="Wei Q."/>
            <person name="Fang M."/>
            <person name="Yu H."/>
            <person name="Zhu C."/>
            <person name="Cai Y."/>
            <person name="He Y."/>
            <person name="Gan X."/>
            <person name="Zeng H."/>
            <person name="Yu D."/>
            <person name="Zhu Y."/>
            <person name="Jiang H."/>
            <person name="Qiu Q."/>
            <person name="Yang H."/>
            <person name="Zhang Y.E."/>
            <person name="Wang W."/>
            <person name="Zhu M."/>
            <person name="He S."/>
            <person name="Zhang G."/>
        </authorList>
    </citation>
    <scope>NUCLEOTIDE SEQUENCE</scope>
    <source>
        <strain evidence="4">Bchr_001</strain>
    </source>
</reference>
<dbReference type="NCBIfam" id="TIGR02251">
    <property type="entry name" value="HIF-SF_euk"/>
    <property type="match status" value="1"/>
</dbReference>
<evidence type="ECO:0000313" key="5">
    <source>
        <dbReference type="Proteomes" id="UP001166052"/>
    </source>
</evidence>
<dbReference type="InterPro" id="IPR036412">
    <property type="entry name" value="HAD-like_sf"/>
</dbReference>
<feature type="region of interest" description="Disordered" evidence="2">
    <location>
        <begin position="1"/>
        <end position="69"/>
    </location>
</feature>
<protein>
    <submittedName>
        <fullName evidence="4">CTL2A protein</fullName>
    </submittedName>
</protein>
<dbReference type="InterPro" id="IPR011948">
    <property type="entry name" value="Dullard_phosphatase"/>
</dbReference>
<sequence length="358" mass="41957">MRLRKRRTVARALSPSYSPLPRTPKSSRKRQVKEEEEELCHAHRSSTKKQPAMQTRSSRKKDSYDDNEGFKTPVRGCSLKVRFDTDSGTPESTVARNIYSPIVKFLTPMKVDTESPSSLKSDTEMHSFVEYKYMASMTTDEEDGETFDPYDFVKNIRSQSEPPSARIRDIPVKTRSTPEATLLLDLDETLVYSSLSAFPDAQHSFFIHFQDHEYKVYLNLRPFVSEFLERMSHIYEIFVYTSAKKEYGEKILEIMDPYKKLIRHRLYQEDCFCVQGHYIKDLAVLKRDLAKAVIVDNNPYTWPYQLTNVIPIQSWYGNQKDRELQKLVPYLEKLSTLEDFRVLLKKRADQLQRLLSED</sequence>
<comment type="caution">
    <text evidence="4">The sequence shown here is derived from an EMBL/GenBank/DDBJ whole genome shotgun (WGS) entry which is preliminary data.</text>
</comment>
<keyword evidence="1" id="KW-0378">Hydrolase</keyword>
<proteinExistence type="predicted"/>
<keyword evidence="1" id="KW-0904">Protein phosphatase</keyword>
<evidence type="ECO:0000313" key="4">
    <source>
        <dbReference type="EMBL" id="MBN3289142.1"/>
    </source>
</evidence>
<dbReference type="Gene3D" id="3.40.50.1000">
    <property type="entry name" value="HAD superfamily/HAD-like"/>
    <property type="match status" value="1"/>
</dbReference>
<dbReference type="Pfam" id="PF03031">
    <property type="entry name" value="NIF"/>
    <property type="match status" value="1"/>
</dbReference>
<evidence type="ECO:0000256" key="2">
    <source>
        <dbReference type="SAM" id="MobiDB-lite"/>
    </source>
</evidence>
<dbReference type="SMART" id="SM00577">
    <property type="entry name" value="CPDc"/>
    <property type="match status" value="1"/>
</dbReference>
<dbReference type="PANTHER" id="PTHR12210">
    <property type="entry name" value="DULLARD PROTEIN PHOSPHATASE"/>
    <property type="match status" value="1"/>
</dbReference>
<dbReference type="EMBL" id="JAAWVN010001543">
    <property type="protein sequence ID" value="MBN3289142.1"/>
    <property type="molecule type" value="Genomic_DNA"/>
</dbReference>
<organism evidence="4 5">
    <name type="scientific">Polypterus senegalus</name>
    <name type="common">Senegal bichir</name>
    <dbReference type="NCBI Taxonomy" id="55291"/>
    <lineage>
        <taxon>Eukaryota</taxon>
        <taxon>Metazoa</taxon>
        <taxon>Chordata</taxon>
        <taxon>Craniata</taxon>
        <taxon>Vertebrata</taxon>
        <taxon>Euteleostomi</taxon>
        <taxon>Actinopterygii</taxon>
        <taxon>Polypteriformes</taxon>
        <taxon>Polypteridae</taxon>
        <taxon>Polypterus</taxon>
    </lineage>
</organism>
<feature type="non-terminal residue" evidence="4">
    <location>
        <position position="358"/>
    </location>
</feature>
<gene>
    <name evidence="4" type="primary">Ctdspl2a</name>
    <name evidence="4" type="ORF">GTO92_0001645</name>
</gene>
<keyword evidence="5" id="KW-1185">Reference proteome</keyword>
<dbReference type="SUPFAM" id="SSF56784">
    <property type="entry name" value="HAD-like"/>
    <property type="match status" value="1"/>
</dbReference>
<name>A0ABS2YRI3_POLSE</name>
<feature type="domain" description="FCP1 homology" evidence="3">
    <location>
        <begin position="175"/>
        <end position="334"/>
    </location>
</feature>
<dbReference type="InterPro" id="IPR023214">
    <property type="entry name" value="HAD_sf"/>
</dbReference>
<dbReference type="InterPro" id="IPR004274">
    <property type="entry name" value="FCP1_dom"/>
</dbReference>
<dbReference type="Proteomes" id="UP001166052">
    <property type="component" value="Unassembled WGS sequence"/>
</dbReference>